<sequence>DIKGVQMVRVKWRSITIVYCKDPKVKRTLLAIGQITIDDQLVQIGSYTREVYTPPERVSIHGIPLHCPNDEVSEWISERVDITSPIQYAYKVEGNIRINSGNRFLYGHVKEGVIFPRYNTYSTSDPFDE</sequence>
<feature type="non-terminal residue" evidence="1">
    <location>
        <position position="1"/>
    </location>
</feature>
<protein>
    <submittedName>
        <fullName evidence="1">Uncharacterized protein</fullName>
    </submittedName>
</protein>
<gene>
    <name evidence="1" type="ORF">OFUS_LOCUS4659</name>
</gene>
<name>A0A8J1TH41_OWEFU</name>
<proteinExistence type="predicted"/>
<keyword evidence="2" id="KW-1185">Reference proteome</keyword>
<dbReference type="Proteomes" id="UP000749559">
    <property type="component" value="Unassembled WGS sequence"/>
</dbReference>
<comment type="caution">
    <text evidence="1">The sequence shown here is derived from an EMBL/GenBank/DDBJ whole genome shotgun (WGS) entry which is preliminary data.</text>
</comment>
<dbReference type="EMBL" id="CAIIXF020000002">
    <property type="protein sequence ID" value="CAH1777654.1"/>
    <property type="molecule type" value="Genomic_DNA"/>
</dbReference>
<dbReference type="AlphaFoldDB" id="A0A8J1TH41"/>
<organism evidence="1 2">
    <name type="scientific">Owenia fusiformis</name>
    <name type="common">Polychaete worm</name>
    <dbReference type="NCBI Taxonomy" id="6347"/>
    <lineage>
        <taxon>Eukaryota</taxon>
        <taxon>Metazoa</taxon>
        <taxon>Spiralia</taxon>
        <taxon>Lophotrochozoa</taxon>
        <taxon>Annelida</taxon>
        <taxon>Polychaeta</taxon>
        <taxon>Sedentaria</taxon>
        <taxon>Canalipalpata</taxon>
        <taxon>Sabellida</taxon>
        <taxon>Oweniida</taxon>
        <taxon>Oweniidae</taxon>
        <taxon>Owenia</taxon>
    </lineage>
</organism>
<reference evidence="1" key="1">
    <citation type="submission" date="2022-03" db="EMBL/GenBank/DDBJ databases">
        <authorList>
            <person name="Martin C."/>
        </authorList>
    </citation>
    <scope>NUCLEOTIDE SEQUENCE</scope>
</reference>
<evidence type="ECO:0000313" key="2">
    <source>
        <dbReference type="Proteomes" id="UP000749559"/>
    </source>
</evidence>
<accession>A0A8J1TH41</accession>
<evidence type="ECO:0000313" key="1">
    <source>
        <dbReference type="EMBL" id="CAH1777654.1"/>
    </source>
</evidence>
<feature type="non-terminal residue" evidence="1">
    <location>
        <position position="129"/>
    </location>
</feature>